<dbReference type="SMART" id="SM00320">
    <property type="entry name" value="WD40"/>
    <property type="match status" value="6"/>
</dbReference>
<dbReference type="AlphaFoldDB" id="W6MI12"/>
<keyword evidence="9" id="KW-1185">Reference proteome</keyword>
<dbReference type="InterPro" id="IPR050459">
    <property type="entry name" value="WD_repeat_RBAP46/RBAP48/MSI1"/>
</dbReference>
<keyword evidence="2 6" id="KW-0853">WD repeat</keyword>
<dbReference type="HOGENOM" id="CLU_020445_3_1_1"/>
<evidence type="ECO:0000256" key="2">
    <source>
        <dbReference type="ARBA" id="ARBA00022574"/>
    </source>
</evidence>
<dbReference type="InterPro" id="IPR019775">
    <property type="entry name" value="WD40_repeat_CS"/>
</dbReference>
<dbReference type="PROSITE" id="PS50082">
    <property type="entry name" value="WD_REPEATS_2"/>
    <property type="match status" value="4"/>
</dbReference>
<dbReference type="EMBL" id="HG793126">
    <property type="protein sequence ID" value="CDK26004.1"/>
    <property type="molecule type" value="Genomic_DNA"/>
</dbReference>
<name>W6MI12_9ASCO</name>
<dbReference type="InterPro" id="IPR015943">
    <property type="entry name" value="WD40/YVTN_repeat-like_dom_sf"/>
</dbReference>
<dbReference type="InterPro" id="IPR036322">
    <property type="entry name" value="WD40_repeat_dom_sf"/>
</dbReference>
<dbReference type="STRING" id="1382522.W6MI12"/>
<feature type="domain" description="Histone-binding protein RBBP4-like N-terminal" evidence="7">
    <location>
        <begin position="28"/>
        <end position="96"/>
    </location>
</feature>
<reference evidence="8" key="2">
    <citation type="submission" date="2014-02" db="EMBL/GenBank/DDBJ databases">
        <title>Complete DNA sequence of /Kuraishia capsulata/ illustrates novel genomic features among budding yeasts (/Saccharomycotina/).</title>
        <authorList>
            <person name="Morales L."/>
            <person name="Noel B."/>
            <person name="Porcel B."/>
            <person name="Marcet-Houben M."/>
            <person name="Hullo M-F."/>
            <person name="Sacerdot C."/>
            <person name="Tekaia F."/>
            <person name="Leh-Louis V."/>
            <person name="Despons L."/>
            <person name="Khanna V."/>
            <person name="Aury J-M."/>
            <person name="Barbe V."/>
            <person name="Couloux A."/>
            <person name="Labadie K."/>
            <person name="Pelletier E."/>
            <person name="Souciet J-L."/>
            <person name="Boekhout T."/>
            <person name="Gabaldon T."/>
            <person name="Wincker P."/>
            <person name="Dujon B."/>
        </authorList>
    </citation>
    <scope>NUCLEOTIDE SEQUENCE</scope>
    <source>
        <strain evidence="8">CBS 1993</strain>
    </source>
</reference>
<keyword evidence="3" id="KW-0677">Repeat</keyword>
<organism evidence="8 9">
    <name type="scientific">Kuraishia capsulata CBS 1993</name>
    <dbReference type="NCBI Taxonomy" id="1382522"/>
    <lineage>
        <taxon>Eukaryota</taxon>
        <taxon>Fungi</taxon>
        <taxon>Dikarya</taxon>
        <taxon>Ascomycota</taxon>
        <taxon>Saccharomycotina</taxon>
        <taxon>Pichiomycetes</taxon>
        <taxon>Pichiales</taxon>
        <taxon>Pichiaceae</taxon>
        <taxon>Kuraishia</taxon>
    </lineage>
</organism>
<evidence type="ECO:0000256" key="5">
    <source>
        <dbReference type="ARBA" id="ARBA00023242"/>
    </source>
</evidence>
<protein>
    <recommendedName>
        <fullName evidence="7">Histone-binding protein RBBP4-like N-terminal domain-containing protein</fullName>
    </recommendedName>
</protein>
<dbReference type="OrthoDB" id="427795at2759"/>
<dbReference type="PANTHER" id="PTHR22850">
    <property type="entry name" value="WD40 REPEAT FAMILY"/>
    <property type="match status" value="1"/>
</dbReference>
<dbReference type="Pfam" id="PF00400">
    <property type="entry name" value="WD40"/>
    <property type="match status" value="3"/>
</dbReference>
<dbReference type="PRINTS" id="PR00320">
    <property type="entry name" value="GPROTEINBRPT"/>
</dbReference>
<dbReference type="PROSITE" id="PS50294">
    <property type="entry name" value="WD_REPEATS_REGION"/>
    <property type="match status" value="2"/>
</dbReference>
<dbReference type="PROSITE" id="PS00678">
    <property type="entry name" value="WD_REPEATS_1"/>
    <property type="match status" value="3"/>
</dbReference>
<reference evidence="8" key="1">
    <citation type="submission" date="2013-12" db="EMBL/GenBank/DDBJ databases">
        <authorList>
            <person name="Genoscope - CEA"/>
        </authorList>
    </citation>
    <scope>NUCLEOTIDE SEQUENCE</scope>
    <source>
        <strain evidence="8">CBS 1993</strain>
    </source>
</reference>
<dbReference type="InterPro" id="IPR020472">
    <property type="entry name" value="WD40_PAC1"/>
</dbReference>
<evidence type="ECO:0000313" key="8">
    <source>
        <dbReference type="EMBL" id="CDK26004.1"/>
    </source>
</evidence>
<dbReference type="GO" id="GO:0005634">
    <property type="term" value="C:nucleus"/>
    <property type="evidence" value="ECO:0007669"/>
    <property type="project" value="UniProtKB-SubCell"/>
</dbReference>
<comment type="subcellular location">
    <subcellularLocation>
        <location evidence="1">Nucleus</location>
    </subcellularLocation>
</comment>
<evidence type="ECO:0000256" key="1">
    <source>
        <dbReference type="ARBA" id="ARBA00004123"/>
    </source>
</evidence>
<keyword evidence="4" id="KW-0156">Chromatin regulator</keyword>
<proteinExistence type="predicted"/>
<evidence type="ECO:0000256" key="3">
    <source>
        <dbReference type="ARBA" id="ARBA00022737"/>
    </source>
</evidence>
<gene>
    <name evidence="8" type="ORF">KUCA_T00001975001</name>
</gene>
<evidence type="ECO:0000259" key="7">
    <source>
        <dbReference type="Pfam" id="PF12265"/>
    </source>
</evidence>
<feature type="repeat" description="WD" evidence="6">
    <location>
        <begin position="298"/>
        <end position="332"/>
    </location>
</feature>
<dbReference type="Proteomes" id="UP000019384">
    <property type="component" value="Unassembled WGS sequence"/>
</dbReference>
<dbReference type="GeneID" id="34519402"/>
<accession>W6MI12</accession>
<feature type="repeat" description="WD" evidence="6">
    <location>
        <begin position="163"/>
        <end position="205"/>
    </location>
</feature>
<evidence type="ECO:0000313" key="9">
    <source>
        <dbReference type="Proteomes" id="UP000019384"/>
    </source>
</evidence>
<evidence type="ECO:0000256" key="4">
    <source>
        <dbReference type="ARBA" id="ARBA00022853"/>
    </source>
</evidence>
<feature type="repeat" description="WD" evidence="6">
    <location>
        <begin position="254"/>
        <end position="296"/>
    </location>
</feature>
<dbReference type="SUPFAM" id="SSF50978">
    <property type="entry name" value="WD40 repeat-like"/>
    <property type="match status" value="1"/>
</dbReference>
<dbReference type="InterPro" id="IPR022052">
    <property type="entry name" value="Histone-bd_RBBP4-like_N"/>
</dbReference>
<dbReference type="RefSeq" id="XP_022458014.1">
    <property type="nucleotide sequence ID" value="XM_022604210.1"/>
</dbReference>
<evidence type="ECO:0000256" key="6">
    <source>
        <dbReference type="PROSITE-ProRule" id="PRU00221"/>
    </source>
</evidence>
<dbReference type="Pfam" id="PF12265">
    <property type="entry name" value="CAF1C_H4-bd"/>
    <property type="match status" value="1"/>
</dbReference>
<dbReference type="GO" id="GO:0006325">
    <property type="term" value="P:chromatin organization"/>
    <property type="evidence" value="ECO:0007669"/>
    <property type="project" value="UniProtKB-KW"/>
</dbReference>
<feature type="repeat" description="WD" evidence="6">
    <location>
        <begin position="352"/>
        <end position="384"/>
    </location>
</feature>
<sequence>MAPAVENPSKATHDALRSYRTAEKVINEEFKIWKKTSPLLYDLVYSYALEWPALTIDWLPGTSTNDDGTLSAQFISGTHTSGNADDYLKLYSVDLPATLAGGAAISIPSSPSGCKFKEVKSWKHPGEVNKARYNPLSSTIATMTNTGAVLLYSLDQALPFKKLEHHTKEGYGLEWHPSRQSWLLTSTEDAIVALWDVSSASDKPSHVIDSHTASVNDLSWNPQIPDVFASVSDSSHLHLHDLRSSSLSKPIVDVQAHDGAVNCVSFHPELSNFLVTAGADAVVNAWDLRNPATPVRSLSGHSAPVTQLAFKPNSSYLASAGSDRRVLVWDFSLLAPGDDSDEDHPPELVFVHGGHTTRLGECAWHPDLSNVIASVAEDGLVDVWRPHFADDESEKESDVEMEE</sequence>
<dbReference type="InterPro" id="IPR001680">
    <property type="entry name" value="WD40_rpt"/>
</dbReference>
<dbReference type="Gene3D" id="2.130.10.10">
    <property type="entry name" value="YVTN repeat-like/Quinoprotein amine dehydrogenase"/>
    <property type="match status" value="1"/>
</dbReference>
<keyword evidence="5" id="KW-0539">Nucleus</keyword>